<dbReference type="SUPFAM" id="SSF51735">
    <property type="entry name" value="NAD(P)-binding Rossmann-fold domains"/>
    <property type="match status" value="1"/>
</dbReference>
<proteinExistence type="predicted"/>
<dbReference type="EMBL" id="JAPZBR010000005">
    <property type="protein sequence ID" value="KAJ5354026.1"/>
    <property type="molecule type" value="Genomic_DNA"/>
</dbReference>
<evidence type="ECO:0000313" key="3">
    <source>
        <dbReference type="Proteomes" id="UP001148299"/>
    </source>
</evidence>
<comment type="caution">
    <text evidence="2">The sequence shown here is derived from an EMBL/GenBank/DDBJ whole genome shotgun (WGS) entry which is preliminary data.</text>
</comment>
<dbReference type="PANTHER" id="PTHR43377">
    <property type="entry name" value="BILIVERDIN REDUCTASE A"/>
    <property type="match status" value="1"/>
</dbReference>
<feature type="domain" description="Gfo/Idh/MocA-like oxidoreductase N-terminal" evidence="1">
    <location>
        <begin position="33"/>
        <end position="87"/>
    </location>
</feature>
<dbReference type="Pfam" id="PF01408">
    <property type="entry name" value="GFO_IDH_MocA"/>
    <property type="match status" value="1"/>
</dbReference>
<dbReference type="GO" id="GO:0000166">
    <property type="term" value="F:nucleotide binding"/>
    <property type="evidence" value="ECO:0007669"/>
    <property type="project" value="InterPro"/>
</dbReference>
<name>A0A9W9UTC6_PENBR</name>
<reference evidence="2" key="1">
    <citation type="submission" date="2022-12" db="EMBL/GenBank/DDBJ databases">
        <authorList>
            <person name="Petersen C."/>
        </authorList>
    </citation>
    <scope>NUCLEOTIDE SEQUENCE</scope>
    <source>
        <strain evidence="2">IBT 35675</strain>
    </source>
</reference>
<reference evidence="2" key="2">
    <citation type="journal article" date="2023" name="IMA Fungus">
        <title>Comparative genomic study of the Penicillium genus elucidates a diverse pangenome and 15 lateral gene transfer events.</title>
        <authorList>
            <person name="Petersen C."/>
            <person name="Sorensen T."/>
            <person name="Nielsen M.R."/>
            <person name="Sondergaard T.E."/>
            <person name="Sorensen J.L."/>
            <person name="Fitzpatrick D.A."/>
            <person name="Frisvad J.C."/>
            <person name="Nielsen K.L."/>
        </authorList>
    </citation>
    <scope>NUCLEOTIDE SEQUENCE</scope>
    <source>
        <strain evidence="2">IBT 35675</strain>
    </source>
</reference>
<keyword evidence="3" id="KW-1185">Reference proteome</keyword>
<dbReference type="InterPro" id="IPR051450">
    <property type="entry name" value="Gfo/Idh/MocA_Oxidoreductases"/>
</dbReference>
<dbReference type="PANTHER" id="PTHR43377:SF1">
    <property type="entry name" value="BILIVERDIN REDUCTASE A"/>
    <property type="match status" value="1"/>
</dbReference>
<dbReference type="Gene3D" id="3.40.50.720">
    <property type="entry name" value="NAD(P)-binding Rossmann-like Domain"/>
    <property type="match status" value="1"/>
</dbReference>
<organism evidence="2 3">
    <name type="scientific">Penicillium brevicompactum</name>
    <dbReference type="NCBI Taxonomy" id="5074"/>
    <lineage>
        <taxon>Eukaryota</taxon>
        <taxon>Fungi</taxon>
        <taxon>Dikarya</taxon>
        <taxon>Ascomycota</taxon>
        <taxon>Pezizomycotina</taxon>
        <taxon>Eurotiomycetes</taxon>
        <taxon>Eurotiomycetidae</taxon>
        <taxon>Eurotiales</taxon>
        <taxon>Aspergillaceae</taxon>
        <taxon>Penicillium</taxon>
    </lineage>
</organism>
<dbReference type="Proteomes" id="UP001148299">
    <property type="component" value="Unassembled WGS sequence"/>
</dbReference>
<sequence>MGSEDRLQVALIGLGSRGYKTWFECLRESSSISISAARLCYCNRLHADCIRQLAAAGVPVLREKPVANSEADFEELCRSNTTVGVVFQRRWQARYIHLKSFLPLVGRILSVRATLAGQYDPP</sequence>
<protein>
    <submittedName>
        <fullName evidence="2">NADP(+) coupled glycerol dehydrogenase</fullName>
    </submittedName>
</protein>
<dbReference type="Gene3D" id="3.30.360.10">
    <property type="entry name" value="Dihydrodipicolinate Reductase, domain 2"/>
    <property type="match status" value="1"/>
</dbReference>
<evidence type="ECO:0000259" key="1">
    <source>
        <dbReference type="Pfam" id="PF01408"/>
    </source>
</evidence>
<dbReference type="InterPro" id="IPR036291">
    <property type="entry name" value="NAD(P)-bd_dom_sf"/>
</dbReference>
<gene>
    <name evidence="2" type="ORF">N7541_006590</name>
</gene>
<dbReference type="InterPro" id="IPR000683">
    <property type="entry name" value="Gfo/Idh/MocA-like_OxRdtase_N"/>
</dbReference>
<evidence type="ECO:0000313" key="2">
    <source>
        <dbReference type="EMBL" id="KAJ5354026.1"/>
    </source>
</evidence>
<accession>A0A9W9UTC6</accession>
<dbReference type="AlphaFoldDB" id="A0A9W9UTC6"/>